<keyword evidence="1" id="KW-0812">Transmembrane</keyword>
<protein>
    <recommendedName>
        <fullName evidence="4">Ig-like domain-containing protein</fullName>
    </recommendedName>
</protein>
<comment type="caution">
    <text evidence="2">The sequence shown here is derived from an EMBL/GenBank/DDBJ whole genome shotgun (WGS) entry which is preliminary data.</text>
</comment>
<keyword evidence="1" id="KW-0472">Membrane</keyword>
<gene>
    <name evidence="2" type="ORF">AAFF_G00001650</name>
</gene>
<evidence type="ECO:0000256" key="1">
    <source>
        <dbReference type="SAM" id="Phobius"/>
    </source>
</evidence>
<dbReference type="InterPro" id="IPR036179">
    <property type="entry name" value="Ig-like_dom_sf"/>
</dbReference>
<accession>A0AAD7TD09</accession>
<reference evidence="2" key="1">
    <citation type="journal article" date="2023" name="Science">
        <title>Genome structures resolve the early diversification of teleost fishes.</title>
        <authorList>
            <person name="Parey E."/>
            <person name="Louis A."/>
            <person name="Montfort J."/>
            <person name="Bouchez O."/>
            <person name="Roques C."/>
            <person name="Iampietro C."/>
            <person name="Lluch J."/>
            <person name="Castinel A."/>
            <person name="Donnadieu C."/>
            <person name="Desvignes T."/>
            <person name="Floi Bucao C."/>
            <person name="Jouanno E."/>
            <person name="Wen M."/>
            <person name="Mejri S."/>
            <person name="Dirks R."/>
            <person name="Jansen H."/>
            <person name="Henkel C."/>
            <person name="Chen W.J."/>
            <person name="Zahm M."/>
            <person name="Cabau C."/>
            <person name="Klopp C."/>
            <person name="Thompson A.W."/>
            <person name="Robinson-Rechavi M."/>
            <person name="Braasch I."/>
            <person name="Lecointre G."/>
            <person name="Bobe J."/>
            <person name="Postlethwait J.H."/>
            <person name="Berthelot C."/>
            <person name="Roest Crollius H."/>
            <person name="Guiguen Y."/>
        </authorList>
    </citation>
    <scope>NUCLEOTIDE SEQUENCE</scope>
    <source>
        <strain evidence="2">NC1722</strain>
    </source>
</reference>
<keyword evidence="1" id="KW-1133">Transmembrane helix</keyword>
<dbReference type="Gene3D" id="2.60.40.10">
    <property type="entry name" value="Immunoglobulins"/>
    <property type="match status" value="1"/>
</dbReference>
<dbReference type="InterPro" id="IPR013783">
    <property type="entry name" value="Ig-like_fold"/>
</dbReference>
<evidence type="ECO:0000313" key="3">
    <source>
        <dbReference type="Proteomes" id="UP001221898"/>
    </source>
</evidence>
<evidence type="ECO:0000313" key="2">
    <source>
        <dbReference type="EMBL" id="KAJ8418666.1"/>
    </source>
</evidence>
<dbReference type="SUPFAM" id="SSF48726">
    <property type="entry name" value="Immunoglobulin"/>
    <property type="match status" value="1"/>
</dbReference>
<sequence>MFPDVVKFKWQVIDTEGHVKDVLMGDGEVQKSTGTVASMMVIDEQKIHGNTYVCSVAHETSKNNLNATVTAPKGAIAPQMNRTSCTPQIPQITEDPFELRRTLYLAMFSYTIMIIKSMVYSALSVLICLRSSAAVNKSTSP</sequence>
<keyword evidence="3" id="KW-1185">Reference proteome</keyword>
<dbReference type="EMBL" id="JAINUG010000001">
    <property type="protein sequence ID" value="KAJ8418666.1"/>
    <property type="molecule type" value="Genomic_DNA"/>
</dbReference>
<dbReference type="AlphaFoldDB" id="A0AAD7TD09"/>
<dbReference type="Proteomes" id="UP001221898">
    <property type="component" value="Unassembled WGS sequence"/>
</dbReference>
<name>A0AAD7TD09_9TELE</name>
<organism evidence="2 3">
    <name type="scientific">Aldrovandia affinis</name>
    <dbReference type="NCBI Taxonomy" id="143900"/>
    <lineage>
        <taxon>Eukaryota</taxon>
        <taxon>Metazoa</taxon>
        <taxon>Chordata</taxon>
        <taxon>Craniata</taxon>
        <taxon>Vertebrata</taxon>
        <taxon>Euteleostomi</taxon>
        <taxon>Actinopterygii</taxon>
        <taxon>Neopterygii</taxon>
        <taxon>Teleostei</taxon>
        <taxon>Notacanthiformes</taxon>
        <taxon>Halosauridae</taxon>
        <taxon>Aldrovandia</taxon>
    </lineage>
</organism>
<proteinExistence type="predicted"/>
<evidence type="ECO:0008006" key="4">
    <source>
        <dbReference type="Google" id="ProtNLM"/>
    </source>
</evidence>
<feature type="transmembrane region" description="Helical" evidence="1">
    <location>
        <begin position="103"/>
        <end position="129"/>
    </location>
</feature>